<sequence>MRKISLVLLGAAIGAGTATLVSQQVMPTTAPAIAAPADTYRQLSLFGDVFEKIRADYVDKPDDQKLIEAAINGMLTSLDPHSNYMDVKSFQDMQVQTKGEFGGLGIEVTMEDGLVKVVTPIDDTPAARAGLLANDLISQIDGEQIQGLTLNQAVDKMRGAPNTKVKLKIIRKGKDPFDVTLTRETIKIKPVRFRTEGDVGYIRITQFTEQTFSNLKIAIESLTKEIGNDKLKGFIIDLRNDPGGLLDQAISVSDAFLDRGEIVSTRPRDPNRVERYSAKKGDLTNGKPIVVLINGGSASASEIVAGALQDHKRAKVLGTRSFGKGSVQTIFPLGSNGGIRLTTARYFTPSGRSIQAQGIAPDIEVRQDIPDELKGKDETKGEAGLRGHLSNTTDKDKEEGGGSSAYIPPDTKKDKQLYAALEVLRGEWKGVENLKMPVVAETDDKKSDGAKATDEKSDQKQDAKPEDGKKDEEKK</sequence>
<dbReference type="PROSITE" id="PS50106">
    <property type="entry name" value="PDZ"/>
    <property type="match status" value="1"/>
</dbReference>
<dbReference type="SUPFAM" id="SSF50156">
    <property type="entry name" value="PDZ domain-like"/>
    <property type="match status" value="1"/>
</dbReference>
<dbReference type="InterPro" id="IPR005151">
    <property type="entry name" value="Tail-specific_protease"/>
</dbReference>
<evidence type="ECO:0000256" key="3">
    <source>
        <dbReference type="ARBA" id="ARBA00022801"/>
    </source>
</evidence>
<dbReference type="SMART" id="SM00228">
    <property type="entry name" value="PDZ"/>
    <property type="match status" value="1"/>
</dbReference>
<dbReference type="InterPro" id="IPR029045">
    <property type="entry name" value="ClpP/crotonase-like_dom_sf"/>
</dbReference>
<keyword evidence="10" id="KW-1185">Reference proteome</keyword>
<dbReference type="SUPFAM" id="SSF52096">
    <property type="entry name" value="ClpP/crotonase"/>
    <property type="match status" value="1"/>
</dbReference>
<dbReference type="NCBIfam" id="TIGR00225">
    <property type="entry name" value="prc"/>
    <property type="match status" value="1"/>
</dbReference>
<proteinExistence type="inferred from homology"/>
<dbReference type="CDD" id="cd06782">
    <property type="entry name" value="cpPDZ_CPP-like"/>
    <property type="match status" value="1"/>
</dbReference>
<feature type="domain" description="PDZ" evidence="8">
    <location>
        <begin position="90"/>
        <end position="162"/>
    </location>
</feature>
<dbReference type="InterPro" id="IPR036034">
    <property type="entry name" value="PDZ_sf"/>
</dbReference>
<feature type="chain" id="PRO_5046277263" evidence="7">
    <location>
        <begin position="21"/>
        <end position="475"/>
    </location>
</feature>
<feature type="signal peptide" evidence="7">
    <location>
        <begin position="1"/>
        <end position="20"/>
    </location>
</feature>
<dbReference type="Pfam" id="PF03572">
    <property type="entry name" value="Peptidase_S41"/>
    <property type="match status" value="1"/>
</dbReference>
<dbReference type="Pfam" id="PF13180">
    <property type="entry name" value="PDZ_2"/>
    <property type="match status" value="1"/>
</dbReference>
<evidence type="ECO:0000256" key="6">
    <source>
        <dbReference type="SAM" id="MobiDB-lite"/>
    </source>
</evidence>
<comment type="similarity">
    <text evidence="1 5">Belongs to the peptidase S41A family.</text>
</comment>
<keyword evidence="2 5" id="KW-0645">Protease</keyword>
<dbReference type="Gene3D" id="3.90.226.10">
    <property type="entry name" value="2-enoyl-CoA Hydratase, Chain A, domain 1"/>
    <property type="match status" value="1"/>
</dbReference>
<dbReference type="Proteomes" id="UP001418637">
    <property type="component" value="Unassembled WGS sequence"/>
</dbReference>
<feature type="region of interest" description="Disordered" evidence="6">
    <location>
        <begin position="432"/>
        <end position="475"/>
    </location>
</feature>
<dbReference type="PANTHER" id="PTHR32060">
    <property type="entry name" value="TAIL-SPECIFIC PROTEASE"/>
    <property type="match status" value="1"/>
</dbReference>
<dbReference type="RefSeq" id="WP_346335448.1">
    <property type="nucleotide sequence ID" value="NZ_JBBYXI010000001.1"/>
</dbReference>
<keyword evidence="4 5" id="KW-0720">Serine protease</keyword>
<evidence type="ECO:0000313" key="10">
    <source>
        <dbReference type="Proteomes" id="UP001418637"/>
    </source>
</evidence>
<name>A0ABV0BFG9_9HYPH</name>
<dbReference type="EMBL" id="JBBYXI010000001">
    <property type="protein sequence ID" value="MEN3929447.1"/>
    <property type="molecule type" value="Genomic_DNA"/>
</dbReference>
<feature type="region of interest" description="Disordered" evidence="6">
    <location>
        <begin position="373"/>
        <end position="412"/>
    </location>
</feature>
<feature type="compositionally biased region" description="Basic and acidic residues" evidence="6">
    <location>
        <begin position="442"/>
        <end position="475"/>
    </location>
</feature>
<evidence type="ECO:0000256" key="7">
    <source>
        <dbReference type="SAM" id="SignalP"/>
    </source>
</evidence>
<keyword evidence="3 5" id="KW-0378">Hydrolase</keyword>
<organism evidence="9 10">
    <name type="scientific">Hohaiivirga grylli</name>
    <dbReference type="NCBI Taxonomy" id="3133970"/>
    <lineage>
        <taxon>Bacteria</taxon>
        <taxon>Pseudomonadati</taxon>
        <taxon>Pseudomonadota</taxon>
        <taxon>Alphaproteobacteria</taxon>
        <taxon>Hyphomicrobiales</taxon>
        <taxon>Methylobacteriaceae</taxon>
        <taxon>Hohaiivirga</taxon>
    </lineage>
</organism>
<evidence type="ECO:0000256" key="1">
    <source>
        <dbReference type="ARBA" id="ARBA00009179"/>
    </source>
</evidence>
<dbReference type="PANTHER" id="PTHR32060:SF30">
    <property type="entry name" value="CARBOXY-TERMINAL PROCESSING PROTEASE CTPA"/>
    <property type="match status" value="1"/>
</dbReference>
<gene>
    <name evidence="9" type="ORF">WJT86_00050</name>
</gene>
<dbReference type="CDD" id="cd07560">
    <property type="entry name" value="Peptidase_S41_CPP"/>
    <property type="match status" value="1"/>
</dbReference>
<evidence type="ECO:0000256" key="2">
    <source>
        <dbReference type="ARBA" id="ARBA00022670"/>
    </source>
</evidence>
<dbReference type="SMART" id="SM00245">
    <property type="entry name" value="TSPc"/>
    <property type="match status" value="1"/>
</dbReference>
<evidence type="ECO:0000259" key="8">
    <source>
        <dbReference type="PROSITE" id="PS50106"/>
    </source>
</evidence>
<keyword evidence="7" id="KW-0732">Signal</keyword>
<dbReference type="Gene3D" id="3.30.750.44">
    <property type="match status" value="1"/>
</dbReference>
<dbReference type="InterPro" id="IPR004447">
    <property type="entry name" value="Peptidase_S41A"/>
</dbReference>
<dbReference type="Pfam" id="PF22694">
    <property type="entry name" value="CtpB_N-like"/>
    <property type="match status" value="1"/>
</dbReference>
<reference evidence="9 10" key="1">
    <citation type="submission" date="2024-04" db="EMBL/GenBank/DDBJ databases">
        <title>A novel species isolated from cricket.</title>
        <authorList>
            <person name="Wang H.-C."/>
        </authorList>
    </citation>
    <scope>NUCLEOTIDE SEQUENCE [LARGE SCALE GENOMIC DNA]</scope>
    <source>
        <strain evidence="9 10">WL0021</strain>
    </source>
</reference>
<dbReference type="Gene3D" id="2.30.42.10">
    <property type="match status" value="1"/>
</dbReference>
<evidence type="ECO:0000313" key="9">
    <source>
        <dbReference type="EMBL" id="MEN3929447.1"/>
    </source>
</evidence>
<feature type="compositionally biased region" description="Basic and acidic residues" evidence="6">
    <location>
        <begin position="373"/>
        <end position="385"/>
    </location>
</feature>
<evidence type="ECO:0000256" key="5">
    <source>
        <dbReference type="RuleBase" id="RU004404"/>
    </source>
</evidence>
<dbReference type="InterPro" id="IPR055210">
    <property type="entry name" value="CtpA/B_N"/>
</dbReference>
<accession>A0ABV0BFG9</accession>
<comment type="caution">
    <text evidence="9">The sequence shown here is derived from an EMBL/GenBank/DDBJ whole genome shotgun (WGS) entry which is preliminary data.</text>
</comment>
<dbReference type="InterPro" id="IPR001478">
    <property type="entry name" value="PDZ"/>
</dbReference>
<protein>
    <submittedName>
        <fullName evidence="9">S41 family peptidase</fullName>
    </submittedName>
</protein>
<evidence type="ECO:0000256" key="4">
    <source>
        <dbReference type="ARBA" id="ARBA00022825"/>
    </source>
</evidence>